<evidence type="ECO:0000256" key="5">
    <source>
        <dbReference type="ARBA" id="ARBA00047359"/>
    </source>
</evidence>
<dbReference type="PANTHER" id="PTHR11405">
    <property type="entry name" value="CARBAMOYLTRANSFERASE FAMILY MEMBER"/>
    <property type="match status" value="1"/>
</dbReference>
<dbReference type="InterPro" id="IPR036480">
    <property type="entry name" value="CarbP_synth_ssu_N_sf"/>
</dbReference>
<dbReference type="Gene3D" id="3.50.30.20">
    <property type="entry name" value="Carbamoyl-phosphate synthase small subunit, N-terminal domain"/>
    <property type="match status" value="1"/>
</dbReference>
<protein>
    <recommendedName>
        <fullName evidence="6">Carbamoyl-phosphate synthase small subunit N-terminal domain-containing protein</fullName>
    </recommendedName>
</protein>
<gene>
    <name evidence="7" type="ORF">AB1Y20_019222</name>
</gene>
<proteinExistence type="predicted"/>
<dbReference type="GO" id="GO:0046872">
    <property type="term" value="F:metal ion binding"/>
    <property type="evidence" value="ECO:0007669"/>
    <property type="project" value="UniProtKB-KW"/>
</dbReference>
<name>A0AB34JTR3_PRYPA</name>
<comment type="caution">
    <text evidence="7">The sequence shown here is derived from an EMBL/GenBank/DDBJ whole genome shotgun (WGS) entry which is preliminary data.</text>
</comment>
<feature type="domain" description="Carbamoyl-phosphate synthase small subunit N-terminal" evidence="6">
    <location>
        <begin position="89"/>
        <end position="185"/>
    </location>
</feature>
<dbReference type="EMBL" id="JBGBPQ010000005">
    <property type="protein sequence ID" value="KAL1524322.1"/>
    <property type="molecule type" value="Genomic_DNA"/>
</dbReference>
<dbReference type="InterPro" id="IPR016185">
    <property type="entry name" value="PreATP-grasp_dom_sf"/>
</dbReference>
<keyword evidence="1" id="KW-0436">Ligase</keyword>
<reference evidence="7 8" key="1">
    <citation type="journal article" date="2024" name="Science">
        <title>Giant polyketide synthase enzymes in the biosynthesis of giant marine polyether toxins.</title>
        <authorList>
            <person name="Fallon T.R."/>
            <person name="Shende V.V."/>
            <person name="Wierzbicki I.H."/>
            <person name="Pendleton A.L."/>
            <person name="Watervoot N.F."/>
            <person name="Auber R.P."/>
            <person name="Gonzalez D.J."/>
            <person name="Wisecaver J.H."/>
            <person name="Moore B.S."/>
        </authorList>
    </citation>
    <scope>NUCLEOTIDE SEQUENCE [LARGE SCALE GENOMIC DNA]</scope>
    <source>
        <strain evidence="7 8">12B1</strain>
    </source>
</reference>
<organism evidence="7 8">
    <name type="scientific">Prymnesium parvum</name>
    <name type="common">Toxic golden alga</name>
    <dbReference type="NCBI Taxonomy" id="97485"/>
    <lineage>
        <taxon>Eukaryota</taxon>
        <taxon>Haptista</taxon>
        <taxon>Haptophyta</taxon>
        <taxon>Prymnesiophyceae</taxon>
        <taxon>Prymnesiales</taxon>
        <taxon>Prymnesiaceae</taxon>
        <taxon>Prymnesium</taxon>
    </lineage>
</organism>
<dbReference type="GO" id="GO:0004088">
    <property type="term" value="F:carbamoyl-phosphate synthase (glutamine-hydrolyzing) activity"/>
    <property type="evidence" value="ECO:0007669"/>
    <property type="project" value="TreeGrafter"/>
</dbReference>
<dbReference type="GO" id="GO:0005524">
    <property type="term" value="F:ATP binding"/>
    <property type="evidence" value="ECO:0007669"/>
    <property type="project" value="UniProtKB-KW"/>
</dbReference>
<evidence type="ECO:0000259" key="6">
    <source>
        <dbReference type="SMART" id="SM01097"/>
    </source>
</evidence>
<dbReference type="SUPFAM" id="SSF52440">
    <property type="entry name" value="PreATP-grasp domain"/>
    <property type="match status" value="1"/>
</dbReference>
<evidence type="ECO:0000256" key="1">
    <source>
        <dbReference type="ARBA" id="ARBA00022598"/>
    </source>
</evidence>
<dbReference type="FunFam" id="3.40.50.20:FF:000001">
    <property type="entry name" value="Carbamoyl-phosphate synthase large chain"/>
    <property type="match status" value="1"/>
</dbReference>
<dbReference type="GO" id="GO:0004087">
    <property type="term" value="F:carbamoyl-phosphate synthase (ammonia) activity"/>
    <property type="evidence" value="ECO:0007669"/>
    <property type="project" value="UniProtKB-EC"/>
</dbReference>
<dbReference type="InterPro" id="IPR058047">
    <property type="entry name" value="CPSase_preATP-grasp"/>
</dbReference>
<evidence type="ECO:0000256" key="3">
    <source>
        <dbReference type="ARBA" id="ARBA00022741"/>
    </source>
</evidence>
<dbReference type="Pfam" id="PF00988">
    <property type="entry name" value="CPSase_sm_chain"/>
    <property type="match status" value="1"/>
</dbReference>
<keyword evidence="3" id="KW-0547">Nucleotide-binding</keyword>
<evidence type="ECO:0000313" key="8">
    <source>
        <dbReference type="Proteomes" id="UP001515480"/>
    </source>
</evidence>
<dbReference type="InterPro" id="IPR002474">
    <property type="entry name" value="CarbamoylP_synth_ssu_N"/>
</dbReference>
<dbReference type="AlphaFoldDB" id="A0AB34JTR3"/>
<evidence type="ECO:0000256" key="2">
    <source>
        <dbReference type="ARBA" id="ARBA00022723"/>
    </source>
</evidence>
<keyword evidence="2" id="KW-0479">Metal-binding</keyword>
<evidence type="ECO:0000256" key="4">
    <source>
        <dbReference type="ARBA" id="ARBA00022840"/>
    </source>
</evidence>
<dbReference type="GO" id="GO:0005737">
    <property type="term" value="C:cytoplasm"/>
    <property type="evidence" value="ECO:0007669"/>
    <property type="project" value="TreeGrafter"/>
</dbReference>
<evidence type="ECO:0000313" key="7">
    <source>
        <dbReference type="EMBL" id="KAL1524322.1"/>
    </source>
</evidence>
<dbReference type="Proteomes" id="UP001515480">
    <property type="component" value="Unassembled WGS sequence"/>
</dbReference>
<accession>A0AB34JTR3</accession>
<comment type="catalytic activity">
    <reaction evidence="5">
        <text>hydrogencarbonate + NH4(+) + 2 ATP = carbamoyl phosphate + 2 ADP + phosphate + 2 H(+)</text>
        <dbReference type="Rhea" id="RHEA:18029"/>
        <dbReference type="ChEBI" id="CHEBI:15378"/>
        <dbReference type="ChEBI" id="CHEBI:17544"/>
        <dbReference type="ChEBI" id="CHEBI:28938"/>
        <dbReference type="ChEBI" id="CHEBI:30616"/>
        <dbReference type="ChEBI" id="CHEBI:43474"/>
        <dbReference type="ChEBI" id="CHEBI:58228"/>
        <dbReference type="ChEBI" id="CHEBI:456216"/>
        <dbReference type="EC" id="6.3.4.16"/>
    </reaction>
</comment>
<keyword evidence="8" id="KW-1185">Reference proteome</keyword>
<dbReference type="Pfam" id="PF25596">
    <property type="entry name" value="CPSase_L_D1"/>
    <property type="match status" value="1"/>
</dbReference>
<keyword evidence="4" id="KW-0067">ATP-binding</keyword>
<dbReference type="SUPFAM" id="SSF52021">
    <property type="entry name" value="Carbamoyl phosphate synthetase, small subunit N-terminal domain"/>
    <property type="match status" value="1"/>
</dbReference>
<dbReference type="GO" id="GO:0006541">
    <property type="term" value="P:glutamine metabolic process"/>
    <property type="evidence" value="ECO:0007669"/>
    <property type="project" value="TreeGrafter"/>
</dbReference>
<dbReference type="SMART" id="SM01097">
    <property type="entry name" value="CPSase_sm_chain"/>
    <property type="match status" value="1"/>
</dbReference>
<sequence>MLSRCVHRTLFTASCHRFIRASFMKQLVVAFLPCVAAFLRSPVSLHAFNGKVHKDIHALSMIASDRESSERPQAFLGSTFGSNSAMFYRQGTLVLEDGTRLRGVSFGYEESVAGEIVFTTGMVGYPESLTDPSYRGQILVMTYPIVGNYGVPDDTYDEYGLPQYFECSVSAIRTLRSLGEKAVMINYNPETVSTDYDECDRLYFEELSLERVLDIYELEGCEQAIVSVGGQIPNTLALKMEAGAIKVASMFADALEAADLASGVDHSSNPAARGHLLDPRSLHEWWQ</sequence>
<dbReference type="PANTHER" id="PTHR11405:SF53">
    <property type="entry name" value="CARBAMOYL-PHOSPHATE SYNTHASE [AMMONIA], MITOCHONDRIAL"/>
    <property type="match status" value="1"/>
</dbReference>